<dbReference type="PANTHER" id="PTHR30441:SF8">
    <property type="entry name" value="DUF748 DOMAIN-CONTAINING PROTEIN"/>
    <property type="match status" value="1"/>
</dbReference>
<dbReference type="PANTHER" id="PTHR30441">
    <property type="entry name" value="DUF748 DOMAIN-CONTAINING PROTEIN"/>
    <property type="match status" value="1"/>
</dbReference>
<organism evidence="2 3">
    <name type="scientific">Vibrio chanodichtyis</name>
    <dbReference type="NCBI Taxonomy" id="3027932"/>
    <lineage>
        <taxon>Bacteria</taxon>
        <taxon>Pseudomonadati</taxon>
        <taxon>Pseudomonadota</taxon>
        <taxon>Gammaproteobacteria</taxon>
        <taxon>Vibrionales</taxon>
        <taxon>Vibrionaceae</taxon>
        <taxon>Vibrio</taxon>
    </lineage>
</organism>
<dbReference type="EMBL" id="JARBFT010000006">
    <property type="protein sequence ID" value="MDE1514904.1"/>
    <property type="molecule type" value="Genomic_DNA"/>
</dbReference>
<accession>A0ABT5V2X8</accession>
<evidence type="ECO:0000259" key="1">
    <source>
        <dbReference type="Pfam" id="PF05170"/>
    </source>
</evidence>
<dbReference type="RefSeq" id="WP_274722535.1">
    <property type="nucleotide sequence ID" value="NZ_JARBFT010000006.1"/>
</dbReference>
<name>A0ABT5V2X8_9VIBR</name>
<sequence length="628" mass="71058">MRKFLAISVAGIALLLIMVLAGFGIMHTRYFTPSAQWIVQQLWPATLRFENIEYLYPFKLRLQGVQLATTPSVEVQQIDLWLNPHGLLKQQLYIDSALLDGINLSQGLPTFAWPAAIQLHHLAIHNLNWTDQEMSARGVSLQIQQPRWQAPQQWLPYGKLQLAAEQITLEGETFNQVLINAEHQTENSIIHGFSFDWRDSPISGQAEQYPEGWSLINVTLNRLNLDFDQVRANPLWQKITTYVNHINSLDLLNSQLTSHGVTWENLNLSLEDYRLSTTVWQQPQGYLSLNADSAQWRETLWVEPSAELTFNPNGIEIEGHTQVWQGDVQLQGKLSQHRIELDQLTISGVKWIAEQPQDLQLLTQALPAWQHLQIEHLDINNLQLIQTAQRPFWQLSGLNADGERLQWIKQGAWGFWQGQLALTANSASYAGILSTQAILNMHSEQDVWQLTRAFLPLEQGYIEAYATWDRSTPSAPWQLALDVDSLPLAPLQPWLKTPFGLQGLADMSLTAQGMAGDHNMLAHSLSGQLQLSVRQGLLSLHNANTVITQPFELEHLPVNADRGRITITPTPLHGPNLHGQLSGSGDLLQAQQHQWRLAIEQRWADQCINLSWDFIQTELVSQACASKP</sequence>
<protein>
    <submittedName>
        <fullName evidence="2">AsmA family protein</fullName>
    </submittedName>
</protein>
<proteinExistence type="predicted"/>
<keyword evidence="3" id="KW-1185">Reference proteome</keyword>
<dbReference type="Proteomes" id="UP001216189">
    <property type="component" value="Unassembled WGS sequence"/>
</dbReference>
<evidence type="ECO:0000313" key="3">
    <source>
        <dbReference type="Proteomes" id="UP001216189"/>
    </source>
</evidence>
<dbReference type="InterPro" id="IPR007844">
    <property type="entry name" value="AsmA"/>
</dbReference>
<reference evidence="2 3" key="1">
    <citation type="submission" date="2023-02" db="EMBL/GenBank/DDBJ databases">
        <title>Vibrio intestini sp. nov., a close relative of Vibrio cholerae isolated from the intestine of Healthy Culter dabryi.</title>
        <authorList>
            <person name="Wu N."/>
        </authorList>
    </citation>
    <scope>NUCLEOTIDE SEQUENCE [LARGE SCALE GENOMIC DNA]</scope>
    <source>
        <strain evidence="2 3">DSL-7</strain>
    </source>
</reference>
<comment type="caution">
    <text evidence="2">The sequence shown here is derived from an EMBL/GenBank/DDBJ whole genome shotgun (WGS) entry which is preliminary data.</text>
</comment>
<dbReference type="Pfam" id="PF05170">
    <property type="entry name" value="AsmA"/>
    <property type="match status" value="1"/>
</dbReference>
<feature type="domain" description="AsmA" evidence="1">
    <location>
        <begin position="1"/>
        <end position="570"/>
    </location>
</feature>
<dbReference type="InterPro" id="IPR052894">
    <property type="entry name" value="AsmA-related"/>
</dbReference>
<gene>
    <name evidence="2" type="ORF">PUN32_07760</name>
</gene>
<evidence type="ECO:0000313" key="2">
    <source>
        <dbReference type="EMBL" id="MDE1514904.1"/>
    </source>
</evidence>